<keyword evidence="5" id="KW-1185">Reference proteome</keyword>
<name>A0AAV2DHF3_9ROSI</name>
<dbReference type="PANTHER" id="PTHR31286">
    <property type="entry name" value="GLYCINE-RICH CELL WALL STRUCTURAL PROTEIN 1.8-LIKE"/>
    <property type="match status" value="1"/>
</dbReference>
<dbReference type="InterPro" id="IPR025558">
    <property type="entry name" value="DUF4283"/>
</dbReference>
<gene>
    <name evidence="4" type="ORF">LTRI10_LOCUS14301</name>
</gene>
<feature type="region of interest" description="Disordered" evidence="2">
    <location>
        <begin position="440"/>
        <end position="477"/>
    </location>
</feature>
<evidence type="ECO:0000259" key="3">
    <source>
        <dbReference type="PROSITE" id="PS50158"/>
    </source>
</evidence>
<dbReference type="EMBL" id="OZ034815">
    <property type="protein sequence ID" value="CAL1372282.1"/>
    <property type="molecule type" value="Genomic_DNA"/>
</dbReference>
<keyword evidence="1" id="KW-0863">Zinc-finger</keyword>
<dbReference type="Proteomes" id="UP001497516">
    <property type="component" value="Chromosome 2"/>
</dbReference>
<sequence>MLEDQIVEFQTEDVAASMQRAKQSLLGRLFLDNRPSLSVIQKIVKGAWNCSKKITVLEAEYGLLQFMFDDASEMEWVLQRTPWPVRDRVLHLQPWEPVTPAVRDALAFVPFWVQMWGIPSHCRTVAFGKRVAATKIGEVLDGGLFGIKGEPGHFVKARAKVNVLEPLRSQIYASNEVAGKFWVSFVYEFLPLYCYHCGRLGHLERDCTFPDPLGIEKYGPGLSTDITGYRLNEGSLVAVNQPLQTSVWVNPRTSGKAGKRGEASQTQAVSSGGGGEARGDNVILGLPAEKAAVRKEKGEAGMRGKAPLKQFGKANAGQQRVGSGEKYSTSHAKAGDKKQTAVEGKGKGNVGAGHGGKEPAVLAGKKGVVEPRKKALVEVSSCVFGDTVLQGIMADTEELKLATDKLQIDEYGSNISTMFHMVAPEPEGIEEKKRVAEEVAGLAPDPTPPKKLCTDAEGGGKIGTVEAASREWPPSAK</sequence>
<dbReference type="InterPro" id="IPR025836">
    <property type="entry name" value="Zn_knuckle_CX2CX4HX4C"/>
</dbReference>
<feature type="compositionally biased region" description="Polar residues" evidence="2">
    <location>
        <begin position="316"/>
        <end position="331"/>
    </location>
</feature>
<dbReference type="InterPro" id="IPR001878">
    <property type="entry name" value="Znf_CCHC"/>
</dbReference>
<dbReference type="GO" id="GO:0008270">
    <property type="term" value="F:zinc ion binding"/>
    <property type="evidence" value="ECO:0007669"/>
    <property type="project" value="UniProtKB-KW"/>
</dbReference>
<dbReference type="AlphaFoldDB" id="A0AAV2DHF3"/>
<evidence type="ECO:0000313" key="5">
    <source>
        <dbReference type="Proteomes" id="UP001497516"/>
    </source>
</evidence>
<proteinExistence type="predicted"/>
<dbReference type="InterPro" id="IPR040256">
    <property type="entry name" value="At4g02000-like"/>
</dbReference>
<evidence type="ECO:0000313" key="4">
    <source>
        <dbReference type="EMBL" id="CAL1372282.1"/>
    </source>
</evidence>
<dbReference type="PROSITE" id="PS50158">
    <property type="entry name" value="ZF_CCHC"/>
    <property type="match status" value="1"/>
</dbReference>
<dbReference type="GO" id="GO:0003676">
    <property type="term" value="F:nucleic acid binding"/>
    <property type="evidence" value="ECO:0007669"/>
    <property type="project" value="InterPro"/>
</dbReference>
<keyword evidence="1" id="KW-0479">Metal-binding</keyword>
<evidence type="ECO:0000256" key="2">
    <source>
        <dbReference type="SAM" id="MobiDB-lite"/>
    </source>
</evidence>
<dbReference type="Pfam" id="PF14111">
    <property type="entry name" value="DUF4283"/>
    <property type="match status" value="1"/>
</dbReference>
<organism evidence="4 5">
    <name type="scientific">Linum trigynum</name>
    <dbReference type="NCBI Taxonomy" id="586398"/>
    <lineage>
        <taxon>Eukaryota</taxon>
        <taxon>Viridiplantae</taxon>
        <taxon>Streptophyta</taxon>
        <taxon>Embryophyta</taxon>
        <taxon>Tracheophyta</taxon>
        <taxon>Spermatophyta</taxon>
        <taxon>Magnoliopsida</taxon>
        <taxon>eudicotyledons</taxon>
        <taxon>Gunneridae</taxon>
        <taxon>Pentapetalae</taxon>
        <taxon>rosids</taxon>
        <taxon>fabids</taxon>
        <taxon>Malpighiales</taxon>
        <taxon>Linaceae</taxon>
        <taxon>Linum</taxon>
    </lineage>
</organism>
<protein>
    <recommendedName>
        <fullName evidence="3">CCHC-type domain-containing protein</fullName>
    </recommendedName>
</protein>
<dbReference type="PANTHER" id="PTHR31286:SF178">
    <property type="entry name" value="DUF4283 DOMAIN-CONTAINING PROTEIN"/>
    <property type="match status" value="1"/>
</dbReference>
<reference evidence="4 5" key="1">
    <citation type="submission" date="2024-04" db="EMBL/GenBank/DDBJ databases">
        <authorList>
            <person name="Fracassetti M."/>
        </authorList>
    </citation>
    <scope>NUCLEOTIDE SEQUENCE [LARGE SCALE GENOMIC DNA]</scope>
</reference>
<feature type="compositionally biased region" description="Basic and acidic residues" evidence="2">
    <location>
        <begin position="333"/>
        <end position="346"/>
    </location>
</feature>
<dbReference type="SUPFAM" id="SSF57756">
    <property type="entry name" value="Retrovirus zinc finger-like domains"/>
    <property type="match status" value="1"/>
</dbReference>
<feature type="domain" description="CCHC-type" evidence="3">
    <location>
        <begin position="194"/>
        <end position="207"/>
    </location>
</feature>
<keyword evidence="1" id="KW-0862">Zinc</keyword>
<feature type="region of interest" description="Disordered" evidence="2">
    <location>
        <begin position="312"/>
        <end position="358"/>
    </location>
</feature>
<dbReference type="InterPro" id="IPR036875">
    <property type="entry name" value="Znf_CCHC_sf"/>
</dbReference>
<accession>A0AAV2DHF3</accession>
<feature type="region of interest" description="Disordered" evidence="2">
    <location>
        <begin position="253"/>
        <end position="281"/>
    </location>
</feature>
<evidence type="ECO:0000256" key="1">
    <source>
        <dbReference type="PROSITE-ProRule" id="PRU00047"/>
    </source>
</evidence>
<dbReference type="Pfam" id="PF14392">
    <property type="entry name" value="zf-CCHC_4"/>
    <property type="match status" value="1"/>
</dbReference>